<keyword evidence="1 2" id="KW-0597">Phosphoprotein</keyword>
<dbReference type="PROSITE" id="PS50110">
    <property type="entry name" value="RESPONSE_REGULATORY"/>
    <property type="match status" value="1"/>
</dbReference>
<evidence type="ECO:0000313" key="5">
    <source>
        <dbReference type="Proteomes" id="UP001165279"/>
    </source>
</evidence>
<dbReference type="InterPro" id="IPR001789">
    <property type="entry name" value="Sig_transdc_resp-reg_receiver"/>
</dbReference>
<evidence type="ECO:0000313" key="4">
    <source>
        <dbReference type="EMBL" id="MCG6557372.1"/>
    </source>
</evidence>
<organism evidence="4 5">
    <name type="scientific">Ruegeria alba</name>
    <dbReference type="NCBI Taxonomy" id="2916756"/>
    <lineage>
        <taxon>Bacteria</taxon>
        <taxon>Pseudomonadati</taxon>
        <taxon>Pseudomonadota</taxon>
        <taxon>Alphaproteobacteria</taxon>
        <taxon>Rhodobacterales</taxon>
        <taxon>Roseobacteraceae</taxon>
        <taxon>Ruegeria</taxon>
    </lineage>
</organism>
<dbReference type="Pfam" id="PF00072">
    <property type="entry name" value="Response_reg"/>
    <property type="match status" value="1"/>
</dbReference>
<dbReference type="Gene3D" id="3.40.50.2300">
    <property type="match status" value="1"/>
</dbReference>
<dbReference type="InterPro" id="IPR011006">
    <property type="entry name" value="CheY-like_superfamily"/>
</dbReference>
<comment type="caution">
    <text evidence="4">The sequence shown here is derived from an EMBL/GenBank/DDBJ whole genome shotgun (WGS) entry which is preliminary data.</text>
</comment>
<gene>
    <name evidence="4" type="ORF">MB818_04135</name>
</gene>
<dbReference type="EMBL" id="JAKOEM010000002">
    <property type="protein sequence ID" value="MCG6557372.1"/>
    <property type="molecule type" value="Genomic_DNA"/>
</dbReference>
<dbReference type="InterPro" id="IPR050595">
    <property type="entry name" value="Bact_response_regulator"/>
</dbReference>
<dbReference type="CDD" id="cd17546">
    <property type="entry name" value="REC_hyHK_CKI1_RcsC-like"/>
    <property type="match status" value="1"/>
</dbReference>
<feature type="domain" description="Response regulatory" evidence="3">
    <location>
        <begin position="1"/>
        <end position="106"/>
    </location>
</feature>
<name>A0ABS9NUG4_9RHOB</name>
<dbReference type="PANTHER" id="PTHR44591:SF3">
    <property type="entry name" value="RESPONSE REGULATORY DOMAIN-CONTAINING PROTEIN"/>
    <property type="match status" value="1"/>
</dbReference>
<dbReference type="SMART" id="SM00448">
    <property type="entry name" value="REC"/>
    <property type="match status" value="1"/>
</dbReference>
<reference evidence="4" key="1">
    <citation type="submission" date="2022-02" db="EMBL/GenBank/DDBJ databases">
        <title>The genome sequence of Ruegeria sp. 1NDH52C.</title>
        <authorList>
            <person name="Du J."/>
        </authorList>
    </citation>
    <scope>NUCLEOTIDE SEQUENCE</scope>
    <source>
        <strain evidence="4">1NDH52C</strain>
    </source>
</reference>
<dbReference type="SUPFAM" id="SSF52172">
    <property type="entry name" value="CheY-like"/>
    <property type="match status" value="1"/>
</dbReference>
<feature type="modified residue" description="4-aspartylphosphate" evidence="2">
    <location>
        <position position="39"/>
    </location>
</feature>
<keyword evidence="5" id="KW-1185">Reference proteome</keyword>
<evidence type="ECO:0000256" key="1">
    <source>
        <dbReference type="ARBA" id="ARBA00022553"/>
    </source>
</evidence>
<evidence type="ECO:0000259" key="3">
    <source>
        <dbReference type="PROSITE" id="PS50110"/>
    </source>
</evidence>
<dbReference type="PANTHER" id="PTHR44591">
    <property type="entry name" value="STRESS RESPONSE REGULATOR PROTEIN 1"/>
    <property type="match status" value="1"/>
</dbReference>
<sequence>MTQILSVFGYDEVVTAPNGREALEILRDAAKPFECLLFDVQMPQMNGIDLCEEVRNLPDYRFTPIIMVTAMVQKQYIDDAFEVGASDYVTKPFEFDDLKQRLADAHRLAEERKAAILAMEAFQDVQTVGREAHGFQLSDPVLLDAVSGFYGLAEFENYVRKIAVSHPLNASILAIKLEEVEQLFQESSAEVFRSTLASVGREIISATNGARSLATYWGNGVFLVVLDSGKLLDLQALGIRLEKLVRPTSGDGVPTNSISCRIGDIIPLRASTKLEAMHLIDKAVESADAPFQPMTLVS</sequence>
<dbReference type="Proteomes" id="UP001165279">
    <property type="component" value="Unassembled WGS sequence"/>
</dbReference>
<protein>
    <submittedName>
        <fullName evidence="4">Response regulator</fullName>
    </submittedName>
</protein>
<evidence type="ECO:0000256" key="2">
    <source>
        <dbReference type="PROSITE-ProRule" id="PRU00169"/>
    </source>
</evidence>
<accession>A0ABS9NUG4</accession>
<proteinExistence type="predicted"/>